<evidence type="ECO:0000256" key="1">
    <source>
        <dbReference type="ARBA" id="ARBA00000439"/>
    </source>
</evidence>
<dbReference type="STRING" id="1121448.DGI_2638"/>
<comment type="similarity">
    <text evidence="2 10">Belongs to the disproportionating enzyme family.</text>
</comment>
<evidence type="ECO:0000256" key="5">
    <source>
        <dbReference type="ARBA" id="ARBA00022676"/>
    </source>
</evidence>
<dbReference type="GO" id="GO:0005975">
    <property type="term" value="P:carbohydrate metabolic process"/>
    <property type="evidence" value="ECO:0007669"/>
    <property type="project" value="InterPro"/>
</dbReference>
<keyword evidence="6 10" id="KW-0808">Transferase</keyword>
<keyword evidence="5 10" id="KW-0328">Glycosyltransferase</keyword>
<dbReference type="Pfam" id="PF02446">
    <property type="entry name" value="Glyco_hydro_77"/>
    <property type="match status" value="1"/>
</dbReference>
<evidence type="ECO:0000256" key="7">
    <source>
        <dbReference type="ARBA" id="ARBA00023277"/>
    </source>
</evidence>
<sequence length="498" mass="55875">MQLRGSGILLHVTSLPSAHGIGDLGPQAHRFAVLLREQGLRFWQVLPMGPTSPAIGNSPYSSCSAFAGNPLCIDLADLVARGWLDATLLQHAPAFDTARVQYEAVEAFKERCLRAAFAVAEPGLSDHQDFCRFVEDAAWLEDYALFVTLKARYCGAVWTDWPEPFRDRQSAALAAWRQEADREIRYQQFVQFCFADQWQRLRRVCARNCVQLVGDVPIYVTFDSADVWSHPTLFKLDDQRAPVAVAGVPPDYFSETGQLWGNPVYDWAAAAATGYAWWVERMGHAMAMYDLVRLDHFRGFAGYWEVPAGEKTAINGEWVDAPGMAFFAELLKHLPSLRILAEDLGVITPDVRELKKAYGFPGMKILQFAFGPGIGENPDAPHNHEEHCVVYTGTHDNNTTQGWWLDETSPEDRLRLRRYTGRFDEINEPHWLMIQIALASVARTAIVPMQDLLGLGREARMNTPGLANGNWTWRCTQAQLESGVLKRYGDLAALFGRG</sequence>
<accession>T2GDW2</accession>
<dbReference type="NCBIfam" id="NF011079">
    <property type="entry name" value="PRK14508.1-2"/>
    <property type="match status" value="1"/>
</dbReference>
<dbReference type="SUPFAM" id="SSF51445">
    <property type="entry name" value="(Trans)glycosidases"/>
    <property type="match status" value="1"/>
</dbReference>
<evidence type="ECO:0000256" key="4">
    <source>
        <dbReference type="ARBA" id="ARBA00020295"/>
    </source>
</evidence>
<evidence type="ECO:0000256" key="8">
    <source>
        <dbReference type="ARBA" id="ARBA00031423"/>
    </source>
</evidence>
<evidence type="ECO:0000313" key="12">
    <source>
        <dbReference type="Proteomes" id="UP000016587"/>
    </source>
</evidence>
<gene>
    <name evidence="11" type="ORF">DGI_2638</name>
</gene>
<dbReference type="PANTHER" id="PTHR32438:SF5">
    <property type="entry name" value="4-ALPHA-GLUCANOTRANSFERASE DPE1, CHLOROPLASTIC_AMYLOPLASTIC"/>
    <property type="match status" value="1"/>
</dbReference>
<dbReference type="KEGG" id="dgg:DGI_2638"/>
<proteinExistence type="inferred from homology"/>
<evidence type="ECO:0000256" key="3">
    <source>
        <dbReference type="ARBA" id="ARBA00012560"/>
    </source>
</evidence>
<dbReference type="HOGENOM" id="CLU_014132_1_0_7"/>
<evidence type="ECO:0000256" key="2">
    <source>
        <dbReference type="ARBA" id="ARBA00005684"/>
    </source>
</evidence>
<dbReference type="PATRIC" id="fig|1121448.10.peg.2589"/>
<evidence type="ECO:0000256" key="9">
    <source>
        <dbReference type="ARBA" id="ARBA00031501"/>
    </source>
</evidence>
<dbReference type="EMBL" id="CP006585">
    <property type="protein sequence ID" value="AGW14369.1"/>
    <property type="molecule type" value="Genomic_DNA"/>
</dbReference>
<dbReference type="NCBIfam" id="NF011080">
    <property type="entry name" value="PRK14508.1-3"/>
    <property type="match status" value="1"/>
</dbReference>
<dbReference type="GO" id="GO:0004134">
    <property type="term" value="F:4-alpha-glucanotransferase activity"/>
    <property type="evidence" value="ECO:0007669"/>
    <property type="project" value="UniProtKB-EC"/>
</dbReference>
<organism evidence="11 12">
    <name type="scientific">Megalodesulfovibrio gigas (strain ATCC 19364 / DSM 1382 / NCIMB 9332 / VKM B-1759)</name>
    <name type="common">Desulfovibrio gigas</name>
    <dbReference type="NCBI Taxonomy" id="1121448"/>
    <lineage>
        <taxon>Bacteria</taxon>
        <taxon>Pseudomonadati</taxon>
        <taxon>Thermodesulfobacteriota</taxon>
        <taxon>Desulfovibrionia</taxon>
        <taxon>Desulfovibrionales</taxon>
        <taxon>Desulfovibrionaceae</taxon>
        <taxon>Megalodesulfovibrio</taxon>
    </lineage>
</organism>
<dbReference type="InterPro" id="IPR017853">
    <property type="entry name" value="GH"/>
</dbReference>
<evidence type="ECO:0000256" key="10">
    <source>
        <dbReference type="RuleBase" id="RU361207"/>
    </source>
</evidence>
<reference evidence="12" key="2">
    <citation type="submission" date="2013-07" db="EMBL/GenBank/DDBJ databases">
        <authorList>
            <person name="Morais-Silva F.O."/>
            <person name="Rezende A.M."/>
            <person name="Pimentel C."/>
            <person name="Resende D.M."/>
            <person name="Santos C.I."/>
            <person name="Clemente C."/>
            <person name="de Oliveira L.M."/>
            <person name="da Silva S.M."/>
            <person name="Costa D.A."/>
            <person name="Varela-Raposo A."/>
            <person name="Horacio E.C.A."/>
            <person name="Matos M."/>
            <person name="Flores O."/>
            <person name="Ruiz J.C."/>
            <person name="Rodrigues-Pousada C."/>
        </authorList>
    </citation>
    <scope>NUCLEOTIDE SEQUENCE [LARGE SCALE GENOMIC DNA]</scope>
    <source>
        <strain evidence="12">ATCC 19364 / DSM 1382 / NCIMB 9332 / VKM B-1759</strain>
    </source>
</reference>
<dbReference type="EC" id="2.4.1.25" evidence="3 10"/>
<dbReference type="InterPro" id="IPR003385">
    <property type="entry name" value="Glyco_hydro_77"/>
</dbReference>
<keyword evidence="7 10" id="KW-0119">Carbohydrate metabolism</keyword>
<dbReference type="OrthoDB" id="9761577at2"/>
<comment type="catalytic activity">
    <reaction evidence="1 10">
        <text>Transfers a segment of a (1-&gt;4)-alpha-D-glucan to a new position in an acceptor, which may be glucose or a (1-&gt;4)-alpha-D-glucan.</text>
        <dbReference type="EC" id="2.4.1.25"/>
    </reaction>
</comment>
<name>T2GDW2_MEGG1</name>
<dbReference type="RefSeq" id="WP_021761382.1">
    <property type="nucleotide sequence ID" value="NC_022444.1"/>
</dbReference>
<keyword evidence="12" id="KW-1185">Reference proteome</keyword>
<dbReference type="Gene3D" id="3.20.20.80">
    <property type="entry name" value="Glycosidases"/>
    <property type="match status" value="1"/>
</dbReference>
<protein>
    <recommendedName>
        <fullName evidence="4 10">4-alpha-glucanotransferase</fullName>
        <ecNumber evidence="3 10">2.4.1.25</ecNumber>
    </recommendedName>
    <alternativeName>
        <fullName evidence="8 10">Amylomaltase</fullName>
    </alternativeName>
    <alternativeName>
        <fullName evidence="9 10">Disproportionating enzyme</fullName>
    </alternativeName>
</protein>
<evidence type="ECO:0000256" key="6">
    <source>
        <dbReference type="ARBA" id="ARBA00022679"/>
    </source>
</evidence>
<dbReference type="PANTHER" id="PTHR32438">
    <property type="entry name" value="4-ALPHA-GLUCANOTRANSFERASE DPE1, CHLOROPLASTIC/AMYLOPLASTIC"/>
    <property type="match status" value="1"/>
</dbReference>
<dbReference type="eggNOG" id="COG1640">
    <property type="taxonomic scope" value="Bacteria"/>
</dbReference>
<dbReference type="NCBIfam" id="TIGR00217">
    <property type="entry name" value="malQ"/>
    <property type="match status" value="1"/>
</dbReference>
<dbReference type="Proteomes" id="UP000016587">
    <property type="component" value="Chromosome"/>
</dbReference>
<evidence type="ECO:0000313" key="11">
    <source>
        <dbReference type="EMBL" id="AGW14369.1"/>
    </source>
</evidence>
<reference evidence="11 12" key="1">
    <citation type="journal article" date="2013" name="J. Bacteriol.">
        <title>Roles of HynAB and Ech, the only two hydrogenases found in the model sulfate reducer Desulfovibrio gigas.</title>
        <authorList>
            <person name="Morais-Silva F.O."/>
            <person name="Santos C.I."/>
            <person name="Rodrigues R."/>
            <person name="Pereira I.A."/>
            <person name="Rodrigues-Pousada C."/>
        </authorList>
    </citation>
    <scope>NUCLEOTIDE SEQUENCE [LARGE SCALE GENOMIC DNA]</scope>
    <source>
        <strain evidence="12">ATCC 19364 / DSM 1382 / NCIMB 9332 / VKM B-1759</strain>
    </source>
</reference>
<dbReference type="AlphaFoldDB" id="T2GDW2"/>